<organism evidence="1 2">
    <name type="scientific">Panagrolaimus sp. PS1159</name>
    <dbReference type="NCBI Taxonomy" id="55785"/>
    <lineage>
        <taxon>Eukaryota</taxon>
        <taxon>Metazoa</taxon>
        <taxon>Ecdysozoa</taxon>
        <taxon>Nematoda</taxon>
        <taxon>Chromadorea</taxon>
        <taxon>Rhabditida</taxon>
        <taxon>Tylenchina</taxon>
        <taxon>Panagrolaimomorpha</taxon>
        <taxon>Panagrolaimoidea</taxon>
        <taxon>Panagrolaimidae</taxon>
        <taxon>Panagrolaimus</taxon>
    </lineage>
</organism>
<evidence type="ECO:0000313" key="1">
    <source>
        <dbReference type="Proteomes" id="UP000887580"/>
    </source>
</evidence>
<sequence length="104" mass="11657">MKLFLGIFAVILFTSAFAKSINRDKVCTMCVEFITKASTEILEHEDDFRQNGGKICGVITFGNDQLDAKCRELVKDKIDDVIQMVRDSKSPTEICTAVKFCPSQ</sequence>
<protein>
    <submittedName>
        <fullName evidence="2">Saposin B-type domain-containing protein</fullName>
    </submittedName>
</protein>
<dbReference type="Proteomes" id="UP000887580">
    <property type="component" value="Unplaced"/>
</dbReference>
<reference evidence="2" key="1">
    <citation type="submission" date="2022-11" db="UniProtKB">
        <authorList>
            <consortium name="WormBaseParasite"/>
        </authorList>
    </citation>
    <scope>IDENTIFICATION</scope>
</reference>
<evidence type="ECO:0000313" key="2">
    <source>
        <dbReference type="WBParaSite" id="PS1159_v2.g17436.t1"/>
    </source>
</evidence>
<dbReference type="WBParaSite" id="PS1159_v2.g17436.t1">
    <property type="protein sequence ID" value="PS1159_v2.g17436.t1"/>
    <property type="gene ID" value="PS1159_v2.g17436"/>
</dbReference>
<accession>A0AC35FH15</accession>
<name>A0AC35FH15_9BILA</name>
<proteinExistence type="predicted"/>